<name>M1QHD5_METMZ</name>
<dbReference type="Proteomes" id="UP000011718">
    <property type="component" value="Chromosome"/>
</dbReference>
<sequence>MERGKLSYISAASVSCPTQTRMCAEDALTVNIWRGKDSDKKD</sequence>
<dbReference type="AlphaFoldDB" id="M1QHD5"/>
<protein>
    <submittedName>
        <fullName evidence="1">Uncharacterized protein</fullName>
    </submittedName>
</protein>
<evidence type="ECO:0000313" key="1">
    <source>
        <dbReference type="EMBL" id="AGF96374.1"/>
    </source>
</evidence>
<evidence type="ECO:0000313" key="2">
    <source>
        <dbReference type="Proteomes" id="UP000011718"/>
    </source>
</evidence>
<dbReference type="HOGENOM" id="CLU_3245346_0_0_2"/>
<accession>M1QHD5</accession>
<proteinExistence type="predicted"/>
<dbReference type="EMBL" id="CP004144">
    <property type="protein sequence ID" value="AGF96374.1"/>
    <property type="molecule type" value="Genomic_DNA"/>
</dbReference>
<gene>
    <name evidence="1" type="ORF">MmTuc01_0975</name>
</gene>
<dbReference type="BioCyc" id="MMAZ1236903:G139K-929-MONOMER"/>
<reference evidence="1 2" key="1">
    <citation type="journal article" date="2013" name="Genome Announc.">
        <title>Complete Genome of a Methanosarcina mazei Strain Isolated from Sediment Samples from an Amazonian Flooded Area.</title>
        <authorList>
            <person name="Assis das Gracas D."/>
            <person name="Thiago Juca Ramos R."/>
            <person name="Vieira Araujo A.C."/>
            <person name="Zahlouth R."/>
            <person name="Ribeiro Carneiro A."/>
            <person name="Souza Lopes T."/>
            <person name="Azevedo Barauna R."/>
            <person name="Azevedo V."/>
            <person name="Cruz Schneider M.P."/>
            <person name="Pellizari V.H."/>
            <person name="Silva A."/>
        </authorList>
    </citation>
    <scope>NUCLEOTIDE SEQUENCE [LARGE SCALE GENOMIC DNA]</scope>
    <source>
        <strain evidence="1 2">Tuc01</strain>
    </source>
</reference>
<dbReference type="KEGG" id="mmaz:MmTuc01_0975"/>
<organism evidence="1 2">
    <name type="scientific">Methanosarcina mazei Tuc01</name>
    <dbReference type="NCBI Taxonomy" id="1236903"/>
    <lineage>
        <taxon>Archaea</taxon>
        <taxon>Methanobacteriati</taxon>
        <taxon>Methanobacteriota</taxon>
        <taxon>Stenosarchaea group</taxon>
        <taxon>Methanomicrobia</taxon>
        <taxon>Methanosarcinales</taxon>
        <taxon>Methanosarcinaceae</taxon>
        <taxon>Methanosarcina</taxon>
    </lineage>
</organism>
<dbReference type="PROSITE" id="PS51257">
    <property type="entry name" value="PROKAR_LIPOPROTEIN"/>
    <property type="match status" value="1"/>
</dbReference>